<dbReference type="InterPro" id="IPR005632">
    <property type="entry name" value="Chaperone_Skp"/>
</dbReference>
<protein>
    <submittedName>
        <fullName evidence="4">Outer membrane protein (OmpH-like)</fullName>
    </submittedName>
</protein>
<dbReference type="AlphaFoldDB" id="A0A1X6YZ22"/>
<accession>A0A1X6YZ22</accession>
<feature type="region of interest" description="Disordered" evidence="2">
    <location>
        <begin position="175"/>
        <end position="198"/>
    </location>
</feature>
<dbReference type="Pfam" id="PF03938">
    <property type="entry name" value="OmpH"/>
    <property type="match status" value="1"/>
</dbReference>
<feature type="coiled-coil region" evidence="1">
    <location>
        <begin position="53"/>
        <end position="87"/>
    </location>
</feature>
<evidence type="ECO:0000313" key="4">
    <source>
        <dbReference type="EMBL" id="SLN35535.1"/>
    </source>
</evidence>
<organism evidence="4 5">
    <name type="scientific">Roseovarius albus</name>
    <dbReference type="NCBI Taxonomy" id="1247867"/>
    <lineage>
        <taxon>Bacteria</taxon>
        <taxon>Pseudomonadati</taxon>
        <taxon>Pseudomonadota</taxon>
        <taxon>Alphaproteobacteria</taxon>
        <taxon>Rhodobacterales</taxon>
        <taxon>Roseobacteraceae</taxon>
        <taxon>Roseovarius</taxon>
    </lineage>
</organism>
<dbReference type="InterPro" id="IPR024930">
    <property type="entry name" value="Skp_dom_sf"/>
</dbReference>
<dbReference type="EMBL" id="FWFX01000004">
    <property type="protein sequence ID" value="SLN35535.1"/>
    <property type="molecule type" value="Genomic_DNA"/>
</dbReference>
<dbReference type="Gene3D" id="3.30.910.20">
    <property type="entry name" value="Skp domain"/>
    <property type="match status" value="1"/>
</dbReference>
<evidence type="ECO:0000256" key="2">
    <source>
        <dbReference type="SAM" id="MobiDB-lite"/>
    </source>
</evidence>
<reference evidence="4 5" key="1">
    <citation type="submission" date="2017-03" db="EMBL/GenBank/DDBJ databases">
        <authorList>
            <person name="Afonso C.L."/>
            <person name="Miller P.J."/>
            <person name="Scott M.A."/>
            <person name="Spackman E."/>
            <person name="Goraichik I."/>
            <person name="Dimitrov K.M."/>
            <person name="Suarez D.L."/>
            <person name="Swayne D.E."/>
        </authorList>
    </citation>
    <scope>NUCLEOTIDE SEQUENCE [LARGE SCALE GENOMIC DNA]</scope>
    <source>
        <strain evidence="4 5">CECT 7450</strain>
    </source>
</reference>
<dbReference type="Proteomes" id="UP000193061">
    <property type="component" value="Unassembled WGS sequence"/>
</dbReference>
<keyword evidence="5" id="KW-1185">Reference proteome</keyword>
<feature type="compositionally biased region" description="Acidic residues" evidence="2">
    <location>
        <begin position="187"/>
        <end position="198"/>
    </location>
</feature>
<gene>
    <name evidence="4" type="ORF">ROA7450_01663</name>
</gene>
<dbReference type="GO" id="GO:0051082">
    <property type="term" value="F:unfolded protein binding"/>
    <property type="evidence" value="ECO:0007669"/>
    <property type="project" value="InterPro"/>
</dbReference>
<feature type="chain" id="PRO_5012507681" evidence="3">
    <location>
        <begin position="25"/>
        <end position="198"/>
    </location>
</feature>
<evidence type="ECO:0000313" key="5">
    <source>
        <dbReference type="Proteomes" id="UP000193061"/>
    </source>
</evidence>
<keyword evidence="1" id="KW-0175">Coiled coil</keyword>
<dbReference type="SMART" id="SM00935">
    <property type="entry name" value="OmpH"/>
    <property type="match status" value="1"/>
</dbReference>
<dbReference type="SUPFAM" id="SSF111384">
    <property type="entry name" value="OmpH-like"/>
    <property type="match status" value="1"/>
</dbReference>
<evidence type="ECO:0000256" key="3">
    <source>
        <dbReference type="SAM" id="SignalP"/>
    </source>
</evidence>
<evidence type="ECO:0000256" key="1">
    <source>
        <dbReference type="SAM" id="Coils"/>
    </source>
</evidence>
<name>A0A1X6YZ22_9RHOB</name>
<proteinExistence type="predicted"/>
<sequence length="198" mass="22145">MLTMIWQLLRCVCVAGFLATTAAAQSLGVVQSDLLVLDTDRLFTETMFGKMMTTEYQAAREKLSAQNRQIEAELEAEEKLLTELREETAPVEFKALADAFDVKVQNLRRASDKQVRDLERSRDLAPVAFMRTVEPILVELMVETGGTVILDKRSVLLRRDVVDITDMAIARIDQKIGDGKPEGISPDADDPENETSQE</sequence>
<keyword evidence="3" id="KW-0732">Signal</keyword>
<feature type="signal peptide" evidence="3">
    <location>
        <begin position="1"/>
        <end position="24"/>
    </location>
</feature>